<dbReference type="RefSeq" id="WP_156970359.1">
    <property type="nucleotide sequence ID" value="NZ_CM002917.1"/>
</dbReference>
<name>A9CUP0_HOEPD</name>
<organism evidence="1 2">
    <name type="scientific">Hoeflea phototrophica (strain DSM 17068 / NCIMB 14078 / DFL-43)</name>
    <dbReference type="NCBI Taxonomy" id="411684"/>
    <lineage>
        <taxon>Bacteria</taxon>
        <taxon>Pseudomonadati</taxon>
        <taxon>Pseudomonadota</taxon>
        <taxon>Alphaproteobacteria</taxon>
        <taxon>Hyphomicrobiales</taxon>
        <taxon>Rhizobiaceae</taxon>
        <taxon>Hoeflea</taxon>
    </lineage>
</organism>
<protein>
    <submittedName>
        <fullName evidence="1">Putative secreted (Periplasmic) protein</fullName>
    </submittedName>
</protein>
<proteinExistence type="predicted"/>
<comment type="caution">
    <text evidence="1">The sequence shown here is derived from an EMBL/GenBank/DDBJ whole genome shotgun (WGS) entry which is preliminary data.</text>
</comment>
<evidence type="ECO:0000313" key="1">
    <source>
        <dbReference type="EMBL" id="EDQ35243.2"/>
    </source>
</evidence>
<keyword evidence="2" id="KW-1185">Reference proteome</keyword>
<gene>
    <name evidence="1" type="ORF">HPDFL43_18652</name>
</gene>
<accession>A9CUP0</accession>
<dbReference type="HOGENOM" id="CLU_117986_1_0_5"/>
<dbReference type="EMBL" id="ABIA03000005">
    <property type="protein sequence ID" value="EDQ35243.2"/>
    <property type="molecule type" value="Genomic_DNA"/>
</dbReference>
<reference evidence="1 2" key="2">
    <citation type="submission" date="2012-06" db="EMBL/GenBank/DDBJ databases">
        <authorList>
            <person name="Fiebig A."/>
        </authorList>
    </citation>
    <scope>NUCLEOTIDE SEQUENCE [LARGE SCALE GENOMIC DNA]</scope>
    <source>
        <strain evidence="1 2">DFL-43</strain>
    </source>
</reference>
<dbReference type="eggNOG" id="COG5468">
    <property type="taxonomic scope" value="Bacteria"/>
</dbReference>
<evidence type="ECO:0000313" key="2">
    <source>
        <dbReference type="Proteomes" id="UP000004291"/>
    </source>
</evidence>
<reference evidence="1 2" key="1">
    <citation type="submission" date="2007-10" db="EMBL/GenBank/DDBJ databases">
        <authorList>
            <person name="Wagner-Dobler I."/>
            <person name="Ferriera S."/>
            <person name="Johnson J."/>
            <person name="Kravitz S."/>
            <person name="Beeson K."/>
            <person name="Sutton G."/>
            <person name="Rogers Y.-H."/>
            <person name="Friedman R."/>
            <person name="Frazier M."/>
            <person name="Venter J.C."/>
        </authorList>
    </citation>
    <scope>NUCLEOTIDE SEQUENCE [LARGE SCALE GENOMIC DNA]</scope>
    <source>
        <strain evidence="1 2">DFL-43</strain>
    </source>
</reference>
<dbReference type="OrthoDB" id="7678210at2"/>
<dbReference type="STRING" id="411684.HPDFL43_18652"/>
<dbReference type="Gene3D" id="3.30.160.150">
    <property type="entry name" value="Lipoprotein like domain"/>
    <property type="match status" value="1"/>
</dbReference>
<sequence>MLSSEVMRPARSTRLSIRFAALTLGAALLAGCQAQPLYGNLSGQERSITVSRVDSRIEQVVRNELVLGFGGEQSAGAYTLDLTASASISGILPGGVDNEFSAARATVTASYVLKATGTGETIKSGVRSAEAQLDLPSQSVAQQRAMLEAETRAARAVAALVRADVASVLPR</sequence>
<dbReference type="AlphaFoldDB" id="A9CUP0"/>
<dbReference type="Proteomes" id="UP000004291">
    <property type="component" value="Chromosome"/>
</dbReference>